<proteinExistence type="predicted"/>
<evidence type="ECO:0000313" key="5">
    <source>
        <dbReference type="EMBL" id="PZF74124.1"/>
    </source>
</evidence>
<evidence type="ECO:0000313" key="6">
    <source>
        <dbReference type="Proteomes" id="UP000248745"/>
    </source>
</evidence>
<dbReference type="Pfam" id="PF22200">
    <property type="entry name" value="ExsA_N"/>
    <property type="match status" value="1"/>
</dbReference>
<keyword evidence="1" id="KW-0805">Transcription regulation</keyword>
<dbReference type="SUPFAM" id="SSF46689">
    <property type="entry name" value="Homeodomain-like"/>
    <property type="match status" value="2"/>
</dbReference>
<organism evidence="5 6">
    <name type="scientific">Taibaiella soli</name>
    <dbReference type="NCBI Taxonomy" id="1649169"/>
    <lineage>
        <taxon>Bacteria</taxon>
        <taxon>Pseudomonadati</taxon>
        <taxon>Bacteroidota</taxon>
        <taxon>Chitinophagia</taxon>
        <taxon>Chitinophagales</taxon>
        <taxon>Chitinophagaceae</taxon>
        <taxon>Taibaiella</taxon>
    </lineage>
</organism>
<name>A0A2W2B1J9_9BACT</name>
<evidence type="ECO:0000259" key="4">
    <source>
        <dbReference type="PROSITE" id="PS01124"/>
    </source>
</evidence>
<dbReference type="RefSeq" id="WP_110997540.1">
    <property type="nucleotide sequence ID" value="NZ_QKTW01000006.1"/>
</dbReference>
<evidence type="ECO:0000256" key="3">
    <source>
        <dbReference type="ARBA" id="ARBA00023163"/>
    </source>
</evidence>
<sequence length="276" mass="31662">MNCDVKISDTELIAPITAPKLILNNYTGGKIEGEAFVADHIFSYIISGAHDIWLGNKMYSFKAGDFRFFKKNQLSRYVKSPSSDGFRSVAVHIDQYTLMEMSNNYSLKATKRSTIDGPLLLRPDTLLQGFTDSLMPYLNTGQTDPRIVSLKTKELVLLLLHNHPALKEVLFDFSEPGKIDLKAFMNSHYRYNVSLDKFAFLTGRSLSAFKRDFTHHYNMSPGRWLVQRRLEDARFLIEEKAQRPSEIYLDLGFEDLSHFSYAYKKAFGYAPAKKQN</sequence>
<reference evidence="5 6" key="1">
    <citation type="submission" date="2018-06" db="EMBL/GenBank/DDBJ databases">
        <title>Mucibacter soli gen. nov., sp. nov., a new member of the family Chitinophagaceae producing mucin.</title>
        <authorList>
            <person name="Kim M.-K."/>
            <person name="Park S."/>
            <person name="Kim T.-S."/>
            <person name="Joung Y."/>
            <person name="Han J.-H."/>
            <person name="Kim S.B."/>
        </authorList>
    </citation>
    <scope>NUCLEOTIDE SEQUENCE [LARGE SCALE GENOMIC DNA]</scope>
    <source>
        <strain evidence="5 6">R1-15</strain>
    </source>
</reference>
<dbReference type="GO" id="GO:0043565">
    <property type="term" value="F:sequence-specific DNA binding"/>
    <property type="evidence" value="ECO:0007669"/>
    <property type="project" value="InterPro"/>
</dbReference>
<gene>
    <name evidence="5" type="ORF">DN068_03670</name>
</gene>
<keyword evidence="3" id="KW-0804">Transcription</keyword>
<dbReference type="GO" id="GO:0003700">
    <property type="term" value="F:DNA-binding transcription factor activity"/>
    <property type="evidence" value="ECO:0007669"/>
    <property type="project" value="InterPro"/>
</dbReference>
<dbReference type="SMART" id="SM00342">
    <property type="entry name" value="HTH_ARAC"/>
    <property type="match status" value="1"/>
</dbReference>
<protein>
    <submittedName>
        <fullName evidence="5">AraC family transcriptional regulator</fullName>
    </submittedName>
</protein>
<keyword evidence="2" id="KW-0238">DNA-binding</keyword>
<evidence type="ECO:0000256" key="2">
    <source>
        <dbReference type="ARBA" id="ARBA00023125"/>
    </source>
</evidence>
<accession>A0A2W2B1J9</accession>
<dbReference type="InterPro" id="IPR054015">
    <property type="entry name" value="ExsA-like_N"/>
</dbReference>
<dbReference type="PROSITE" id="PS01124">
    <property type="entry name" value="HTH_ARAC_FAMILY_2"/>
    <property type="match status" value="1"/>
</dbReference>
<keyword evidence="6" id="KW-1185">Reference proteome</keyword>
<dbReference type="PANTHER" id="PTHR46796">
    <property type="entry name" value="HTH-TYPE TRANSCRIPTIONAL ACTIVATOR RHAS-RELATED"/>
    <property type="match status" value="1"/>
</dbReference>
<dbReference type="Gene3D" id="1.10.10.60">
    <property type="entry name" value="Homeodomain-like"/>
    <property type="match status" value="1"/>
</dbReference>
<dbReference type="SUPFAM" id="SSF51215">
    <property type="entry name" value="Regulatory protein AraC"/>
    <property type="match status" value="1"/>
</dbReference>
<dbReference type="InterPro" id="IPR009057">
    <property type="entry name" value="Homeodomain-like_sf"/>
</dbReference>
<dbReference type="InterPro" id="IPR037923">
    <property type="entry name" value="HTH-like"/>
</dbReference>
<dbReference type="Proteomes" id="UP000248745">
    <property type="component" value="Unassembled WGS sequence"/>
</dbReference>
<dbReference type="OrthoDB" id="4480133at2"/>
<dbReference type="InterPro" id="IPR050204">
    <property type="entry name" value="AraC_XylS_family_regulators"/>
</dbReference>
<dbReference type="InterPro" id="IPR018060">
    <property type="entry name" value="HTH_AraC"/>
</dbReference>
<evidence type="ECO:0000256" key="1">
    <source>
        <dbReference type="ARBA" id="ARBA00023015"/>
    </source>
</evidence>
<comment type="caution">
    <text evidence="5">The sequence shown here is derived from an EMBL/GenBank/DDBJ whole genome shotgun (WGS) entry which is preliminary data.</text>
</comment>
<dbReference type="AlphaFoldDB" id="A0A2W2B1J9"/>
<dbReference type="EMBL" id="QKTW01000006">
    <property type="protein sequence ID" value="PZF74124.1"/>
    <property type="molecule type" value="Genomic_DNA"/>
</dbReference>
<dbReference type="Pfam" id="PF12833">
    <property type="entry name" value="HTH_18"/>
    <property type="match status" value="1"/>
</dbReference>
<feature type="domain" description="HTH araC/xylS-type" evidence="4">
    <location>
        <begin position="179"/>
        <end position="276"/>
    </location>
</feature>